<comment type="caution">
    <text evidence="3">The sequence shown here is derived from an EMBL/GenBank/DDBJ whole genome shotgun (WGS) entry which is preliminary data.</text>
</comment>
<reference evidence="3 4" key="1">
    <citation type="journal article" date="2018" name="Elife">
        <title>Discovery and characterization of a prevalent human gut bacterial enzyme sufficient for the inactivation of a family of plant toxins.</title>
        <authorList>
            <person name="Koppel N."/>
            <person name="Bisanz J.E."/>
            <person name="Pandelia M.E."/>
            <person name="Turnbaugh P.J."/>
            <person name="Balskus E.P."/>
        </authorList>
    </citation>
    <scope>NUCLEOTIDE SEQUENCE [LARGE SCALE GENOMIC DNA]</scope>
    <source>
        <strain evidence="3 4">OB21 GAM 11</strain>
    </source>
</reference>
<evidence type="ECO:0000259" key="2">
    <source>
        <dbReference type="Pfam" id="PF13936"/>
    </source>
</evidence>
<feature type="compositionally biased region" description="Basic and acidic residues" evidence="1">
    <location>
        <begin position="20"/>
        <end position="38"/>
    </location>
</feature>
<dbReference type="GO" id="GO:0005829">
    <property type="term" value="C:cytosol"/>
    <property type="evidence" value="ECO:0007669"/>
    <property type="project" value="TreeGrafter"/>
</dbReference>
<protein>
    <recommendedName>
        <fullName evidence="2">Transposase IS30-like HTH domain-containing protein</fullName>
    </recommendedName>
</protein>
<name>A0A369P4Q7_9ACTN</name>
<sequence length="257" mass="28758">MSQRRQRLYRRLDRAERAAIERGLDKNRPARAMARDLGRSQSSVADEVRRNRTVTRGPGKGSRVESVPEGACARLRGWPHVCNGRDKRRYRCSMPFRCEYSAARAQLLADGELSAARRGVDRTEEEFESIAAKIRADLARGLSPAQIADARSSEFRAAPSTIYRWIERGYAGMSNMDLRRKVGYRPRRRAAPAPTPHGPERSFSAFSALPEGEREAACEMDAVIGRAADRQCVLTLYLRCCRAQLCPILSLGSGETT</sequence>
<organism evidence="3 4">
    <name type="scientific">Adlercreutzia equolifaciens subsp. celatus</name>
    <dbReference type="NCBI Taxonomy" id="394340"/>
    <lineage>
        <taxon>Bacteria</taxon>
        <taxon>Bacillati</taxon>
        <taxon>Actinomycetota</taxon>
        <taxon>Coriobacteriia</taxon>
        <taxon>Eggerthellales</taxon>
        <taxon>Eggerthellaceae</taxon>
        <taxon>Adlercreutzia</taxon>
    </lineage>
</organism>
<proteinExistence type="predicted"/>
<dbReference type="Proteomes" id="UP000253805">
    <property type="component" value="Unassembled WGS sequence"/>
</dbReference>
<evidence type="ECO:0000256" key="1">
    <source>
        <dbReference type="SAM" id="MobiDB-lite"/>
    </source>
</evidence>
<accession>A0A369P4Q7</accession>
<dbReference type="EMBL" id="PPUT01000001">
    <property type="protein sequence ID" value="RDC47091.1"/>
    <property type="molecule type" value="Genomic_DNA"/>
</dbReference>
<dbReference type="InterPro" id="IPR051917">
    <property type="entry name" value="Transposase-Integrase"/>
</dbReference>
<dbReference type="Pfam" id="PF13936">
    <property type="entry name" value="HTH_38"/>
    <property type="match status" value="1"/>
</dbReference>
<dbReference type="GO" id="GO:0032196">
    <property type="term" value="P:transposition"/>
    <property type="evidence" value="ECO:0007669"/>
    <property type="project" value="TreeGrafter"/>
</dbReference>
<gene>
    <name evidence="3" type="ORF">C1850_01220</name>
</gene>
<dbReference type="PANTHER" id="PTHR10948">
    <property type="entry name" value="TRANSPOSASE"/>
    <property type="match status" value="1"/>
</dbReference>
<evidence type="ECO:0000313" key="3">
    <source>
        <dbReference type="EMBL" id="RDC47091.1"/>
    </source>
</evidence>
<feature type="region of interest" description="Disordered" evidence="1">
    <location>
        <begin position="20"/>
        <end position="66"/>
    </location>
</feature>
<dbReference type="InterPro" id="IPR025246">
    <property type="entry name" value="IS30-like_HTH"/>
</dbReference>
<dbReference type="PANTHER" id="PTHR10948:SF23">
    <property type="entry name" value="TRANSPOSASE INSI FOR INSERTION SEQUENCE ELEMENT IS30A-RELATED"/>
    <property type="match status" value="1"/>
</dbReference>
<dbReference type="GO" id="GO:0004803">
    <property type="term" value="F:transposase activity"/>
    <property type="evidence" value="ECO:0007669"/>
    <property type="project" value="TreeGrafter"/>
</dbReference>
<dbReference type="AlphaFoldDB" id="A0A369P4Q7"/>
<evidence type="ECO:0000313" key="4">
    <source>
        <dbReference type="Proteomes" id="UP000253805"/>
    </source>
</evidence>
<feature type="domain" description="Transposase IS30-like HTH" evidence="2">
    <location>
        <begin position="9"/>
        <end position="51"/>
    </location>
</feature>